<dbReference type="InterPro" id="IPR013328">
    <property type="entry name" value="6PGD_dom2"/>
</dbReference>
<dbReference type="InterPro" id="IPR003710">
    <property type="entry name" value="ApbA"/>
</dbReference>
<dbReference type="Pfam" id="PF08546">
    <property type="entry name" value="ApbA_C"/>
    <property type="match status" value="1"/>
</dbReference>
<comment type="similarity">
    <text evidence="3 11">Belongs to the ketopantoate reductase family.</text>
</comment>
<reference evidence="14 15" key="1">
    <citation type="journal article" date="2011" name="J. Bacteriol.">
        <title>Genome sequence of Methyloversatilis universalis FAM5T, a methylotrophic representative of the order Rhodocyclales.</title>
        <authorList>
            <person name="Kittichotirat W."/>
            <person name="Good N.M."/>
            <person name="Hall R."/>
            <person name="Bringel F."/>
            <person name="Lajus A."/>
            <person name="Medigue C."/>
            <person name="Smalley N.E."/>
            <person name="Beck D."/>
            <person name="Bumgarner R."/>
            <person name="Vuilleumier S."/>
            <person name="Kalyuzhnaya M.G."/>
        </authorList>
    </citation>
    <scope>NUCLEOTIDE SEQUENCE [LARGE SCALE GENOMIC DNA]</scope>
    <source>
        <strain evidence="15">ATCC BAA-1314 / JCM 13912 / FAM5</strain>
    </source>
</reference>
<evidence type="ECO:0000256" key="6">
    <source>
        <dbReference type="ARBA" id="ARBA00022655"/>
    </source>
</evidence>
<comment type="function">
    <text evidence="1 11">Catalyzes the NADPH-dependent reduction of ketopantoate into pantoic acid.</text>
</comment>
<dbReference type="SUPFAM" id="SSF48179">
    <property type="entry name" value="6-phosphogluconate dehydrogenase C-terminal domain-like"/>
    <property type="match status" value="1"/>
</dbReference>
<dbReference type="Gene3D" id="1.10.1040.10">
    <property type="entry name" value="N-(1-d-carboxylethyl)-l-norvaline Dehydrogenase, domain 2"/>
    <property type="match status" value="1"/>
</dbReference>
<dbReference type="GO" id="GO:0005737">
    <property type="term" value="C:cytoplasm"/>
    <property type="evidence" value="ECO:0007669"/>
    <property type="project" value="TreeGrafter"/>
</dbReference>
<dbReference type="EC" id="1.1.1.169" evidence="4 11"/>
<keyword evidence="7 11" id="KW-0521">NADP</keyword>
<dbReference type="GO" id="GO:0008677">
    <property type="term" value="F:2-dehydropantoate 2-reductase activity"/>
    <property type="evidence" value="ECO:0007669"/>
    <property type="project" value="UniProtKB-EC"/>
</dbReference>
<dbReference type="Pfam" id="PF02558">
    <property type="entry name" value="ApbA"/>
    <property type="match status" value="1"/>
</dbReference>
<dbReference type="GO" id="GO:0015940">
    <property type="term" value="P:pantothenate biosynthetic process"/>
    <property type="evidence" value="ECO:0007669"/>
    <property type="project" value="UniProtKB-UniPathway"/>
</dbReference>
<dbReference type="UniPathway" id="UPA00028">
    <property type="reaction ID" value="UER00004"/>
</dbReference>
<accession>F5R8T6</accession>
<keyword evidence="15" id="KW-1185">Reference proteome</keyword>
<comment type="caution">
    <text evidence="14">The sequence shown here is derived from an EMBL/GenBank/DDBJ whole genome shotgun (WGS) entry which is preliminary data.</text>
</comment>
<dbReference type="FunFam" id="1.10.1040.10:FF:000017">
    <property type="entry name" value="2-dehydropantoate 2-reductase"/>
    <property type="match status" value="1"/>
</dbReference>
<dbReference type="FunFam" id="3.40.50.720:FF:000307">
    <property type="entry name" value="2-dehydropantoate 2-reductase"/>
    <property type="match status" value="1"/>
</dbReference>
<evidence type="ECO:0000256" key="9">
    <source>
        <dbReference type="ARBA" id="ARBA00032024"/>
    </source>
</evidence>
<evidence type="ECO:0000313" key="15">
    <source>
        <dbReference type="Proteomes" id="UP000005019"/>
    </source>
</evidence>
<dbReference type="STRING" id="1000565.METUNv1_00654"/>
<evidence type="ECO:0000256" key="10">
    <source>
        <dbReference type="ARBA" id="ARBA00048793"/>
    </source>
</evidence>
<gene>
    <name evidence="14" type="ORF">METUNv1_00654</name>
</gene>
<dbReference type="Proteomes" id="UP000005019">
    <property type="component" value="Unassembled WGS sequence"/>
</dbReference>
<dbReference type="InterPro" id="IPR036291">
    <property type="entry name" value="NAD(P)-bd_dom_sf"/>
</dbReference>
<dbReference type="EMBL" id="AFHG01000030">
    <property type="protein sequence ID" value="EGK72826.1"/>
    <property type="molecule type" value="Genomic_DNA"/>
</dbReference>
<comment type="catalytic activity">
    <reaction evidence="10 11">
        <text>(R)-pantoate + NADP(+) = 2-dehydropantoate + NADPH + H(+)</text>
        <dbReference type="Rhea" id="RHEA:16233"/>
        <dbReference type="ChEBI" id="CHEBI:11561"/>
        <dbReference type="ChEBI" id="CHEBI:15378"/>
        <dbReference type="ChEBI" id="CHEBI:15980"/>
        <dbReference type="ChEBI" id="CHEBI:57783"/>
        <dbReference type="ChEBI" id="CHEBI:58349"/>
        <dbReference type="EC" id="1.1.1.169"/>
    </reaction>
</comment>
<dbReference type="NCBIfam" id="TIGR00745">
    <property type="entry name" value="apbA_panE"/>
    <property type="match status" value="1"/>
</dbReference>
<dbReference type="SUPFAM" id="SSF51735">
    <property type="entry name" value="NAD(P)-binding Rossmann-fold domains"/>
    <property type="match status" value="1"/>
</dbReference>
<proteinExistence type="inferred from homology"/>
<evidence type="ECO:0000259" key="12">
    <source>
        <dbReference type="Pfam" id="PF02558"/>
    </source>
</evidence>
<dbReference type="Gene3D" id="3.40.50.720">
    <property type="entry name" value="NAD(P)-binding Rossmann-like Domain"/>
    <property type="match status" value="1"/>
</dbReference>
<dbReference type="InterPro" id="IPR008927">
    <property type="entry name" value="6-PGluconate_DH-like_C_sf"/>
</dbReference>
<dbReference type="PANTHER" id="PTHR21708:SF26">
    <property type="entry name" value="2-DEHYDROPANTOATE 2-REDUCTASE"/>
    <property type="match status" value="1"/>
</dbReference>
<comment type="pathway">
    <text evidence="2 11">Cofactor biosynthesis; (R)-pantothenate biosynthesis; (R)-pantoate from 3-methyl-2-oxobutanoate: step 2/2.</text>
</comment>
<feature type="domain" description="Ketopantoate reductase C-terminal" evidence="13">
    <location>
        <begin position="175"/>
        <end position="298"/>
    </location>
</feature>
<evidence type="ECO:0000256" key="3">
    <source>
        <dbReference type="ARBA" id="ARBA00007870"/>
    </source>
</evidence>
<dbReference type="InterPro" id="IPR013332">
    <property type="entry name" value="KPR_N"/>
</dbReference>
<keyword evidence="8 11" id="KW-0560">Oxidoreductase</keyword>
<dbReference type="InterPro" id="IPR013752">
    <property type="entry name" value="KPA_reductase"/>
</dbReference>
<dbReference type="PANTHER" id="PTHR21708">
    <property type="entry name" value="PROBABLE 2-DEHYDROPANTOATE 2-REDUCTASE"/>
    <property type="match status" value="1"/>
</dbReference>
<feature type="domain" description="Ketopantoate reductase N-terminal" evidence="12">
    <location>
        <begin position="3"/>
        <end position="147"/>
    </location>
</feature>
<organism evidence="14 15">
    <name type="scientific">Methyloversatilis universalis (strain ATCC BAA-1314 / DSM 25237 / JCM 13912 / CCUG 52030 / FAM5)</name>
    <dbReference type="NCBI Taxonomy" id="1000565"/>
    <lineage>
        <taxon>Bacteria</taxon>
        <taxon>Pseudomonadati</taxon>
        <taxon>Pseudomonadota</taxon>
        <taxon>Betaproteobacteria</taxon>
        <taxon>Nitrosomonadales</taxon>
        <taxon>Sterolibacteriaceae</taxon>
        <taxon>Methyloversatilis</taxon>
    </lineage>
</organism>
<dbReference type="OrthoDB" id="9796561at2"/>
<evidence type="ECO:0000259" key="13">
    <source>
        <dbReference type="Pfam" id="PF08546"/>
    </source>
</evidence>
<dbReference type="AlphaFoldDB" id="F5R8T6"/>
<dbReference type="InterPro" id="IPR051402">
    <property type="entry name" value="KPR-Related"/>
</dbReference>
<evidence type="ECO:0000256" key="8">
    <source>
        <dbReference type="ARBA" id="ARBA00023002"/>
    </source>
</evidence>
<sequence length="310" mass="32107">MRILILGAGGIGGYFGARLQAGGSDVTFLVRPARAAALQAGGLKVNSPLGDVAVTPRLLTAVDSPFDLVLLSCKAYDLDSALTAIAPAVGPHTVVLPLLNGVAHLDRLDAHFGRARVAGGVAHLALTLEADGGIRHLNATEKLIVGARDPAQQAVIAALGDRLAALSPDYTVSADIEQAMWDKLVFIATLAGATCLMRATIGDILDSCAGPALIAGLLAEGASIATACGHPPTPARMEDYRATLTQPGSTLTASMLRDLQRDAPTEAEHIFGDLRARAARHALATPWLDLAHAHLQAAEARRRRVSESAG</sequence>
<evidence type="ECO:0000256" key="2">
    <source>
        <dbReference type="ARBA" id="ARBA00004994"/>
    </source>
</evidence>
<evidence type="ECO:0000256" key="7">
    <source>
        <dbReference type="ARBA" id="ARBA00022857"/>
    </source>
</evidence>
<name>F5R8T6_METUF</name>
<evidence type="ECO:0000256" key="11">
    <source>
        <dbReference type="RuleBase" id="RU362068"/>
    </source>
</evidence>
<evidence type="ECO:0000256" key="5">
    <source>
        <dbReference type="ARBA" id="ARBA00019465"/>
    </source>
</evidence>
<dbReference type="eggNOG" id="COG1893">
    <property type="taxonomic scope" value="Bacteria"/>
</dbReference>
<protein>
    <recommendedName>
        <fullName evidence="5 11">2-dehydropantoate 2-reductase</fullName>
        <ecNumber evidence="4 11">1.1.1.169</ecNumber>
    </recommendedName>
    <alternativeName>
        <fullName evidence="9 11">Ketopantoate reductase</fullName>
    </alternativeName>
</protein>
<dbReference type="RefSeq" id="WP_008058779.1">
    <property type="nucleotide sequence ID" value="NZ_AFHG01000030.1"/>
</dbReference>
<evidence type="ECO:0000256" key="1">
    <source>
        <dbReference type="ARBA" id="ARBA00002919"/>
    </source>
</evidence>
<evidence type="ECO:0000256" key="4">
    <source>
        <dbReference type="ARBA" id="ARBA00013014"/>
    </source>
</evidence>
<evidence type="ECO:0000313" key="14">
    <source>
        <dbReference type="EMBL" id="EGK72826.1"/>
    </source>
</evidence>
<keyword evidence="6 11" id="KW-0566">Pantothenate biosynthesis</keyword>